<feature type="transmembrane region" description="Helical" evidence="9">
    <location>
        <begin position="309"/>
        <end position="329"/>
    </location>
</feature>
<evidence type="ECO:0000256" key="3">
    <source>
        <dbReference type="ARBA" id="ARBA00022448"/>
    </source>
</evidence>
<dbReference type="PANTHER" id="PTHR43562:SF1">
    <property type="entry name" value="NA(+)_H(+) ANTIPORTER YJBQ-RELATED"/>
    <property type="match status" value="1"/>
</dbReference>
<feature type="transmembrane region" description="Helical" evidence="9">
    <location>
        <begin position="156"/>
        <end position="176"/>
    </location>
</feature>
<organism evidence="11 12">
    <name type="scientific">Catenulispora yoronensis</name>
    <dbReference type="NCBI Taxonomy" id="450799"/>
    <lineage>
        <taxon>Bacteria</taxon>
        <taxon>Bacillati</taxon>
        <taxon>Actinomycetota</taxon>
        <taxon>Actinomycetes</taxon>
        <taxon>Catenulisporales</taxon>
        <taxon>Catenulisporaceae</taxon>
        <taxon>Catenulispora</taxon>
    </lineage>
</organism>
<dbReference type="EMBL" id="BAAAQN010000062">
    <property type="protein sequence ID" value="GAA2055545.1"/>
    <property type="molecule type" value="Genomic_DNA"/>
</dbReference>
<keyword evidence="6 9" id="KW-1133">Transmembrane helix</keyword>
<feature type="transmembrane region" description="Helical" evidence="9">
    <location>
        <begin position="375"/>
        <end position="392"/>
    </location>
</feature>
<evidence type="ECO:0000313" key="11">
    <source>
        <dbReference type="EMBL" id="GAA2055545.1"/>
    </source>
</evidence>
<dbReference type="Pfam" id="PF00999">
    <property type="entry name" value="Na_H_Exchanger"/>
    <property type="match status" value="1"/>
</dbReference>
<evidence type="ECO:0000256" key="7">
    <source>
        <dbReference type="ARBA" id="ARBA00023065"/>
    </source>
</evidence>
<keyword evidence="7" id="KW-0406">Ion transport</keyword>
<comment type="caution">
    <text evidence="11">The sequence shown here is derived from an EMBL/GenBank/DDBJ whole genome shotgun (WGS) entry which is preliminary data.</text>
</comment>
<feature type="transmembrane region" description="Helical" evidence="9">
    <location>
        <begin position="46"/>
        <end position="63"/>
    </location>
</feature>
<feature type="transmembrane region" description="Helical" evidence="9">
    <location>
        <begin position="132"/>
        <end position="150"/>
    </location>
</feature>
<evidence type="ECO:0000256" key="2">
    <source>
        <dbReference type="ARBA" id="ARBA00005551"/>
    </source>
</evidence>
<protein>
    <submittedName>
        <fullName evidence="11">Cation:proton antiporter</fullName>
    </submittedName>
</protein>
<feature type="transmembrane region" description="Helical" evidence="9">
    <location>
        <begin position="404"/>
        <end position="423"/>
    </location>
</feature>
<feature type="domain" description="Cation/H+ exchanger transmembrane" evidence="10">
    <location>
        <begin position="55"/>
        <end position="421"/>
    </location>
</feature>
<comment type="subcellular location">
    <subcellularLocation>
        <location evidence="1">Membrane</location>
        <topology evidence="1">Multi-pass membrane protein</topology>
    </subcellularLocation>
</comment>
<feature type="transmembrane region" description="Helical" evidence="9">
    <location>
        <begin position="256"/>
        <end position="274"/>
    </location>
</feature>
<dbReference type="InterPro" id="IPR038770">
    <property type="entry name" value="Na+/solute_symporter_sf"/>
</dbReference>
<dbReference type="InterPro" id="IPR006153">
    <property type="entry name" value="Cation/H_exchanger_TM"/>
</dbReference>
<feature type="transmembrane region" description="Helical" evidence="9">
    <location>
        <begin position="280"/>
        <end position="297"/>
    </location>
</feature>
<sequence>MQPPFVPAAPAGPWRYAVGVNAGRSRSAFATWAGAASTIPGMDRSLSTLLLVALIAVLSPPLADLVGRAAPVPMVVFEIVLGILVGPDVLGWAVQDDLVHTLSQFGLAMLFFMAGYEIDFDRLRGGPLARAVRGWAMSVVIGVGLGLLLAPTADSGAIVGIALTTTALGTILPVLRDAGQLGTALGDAVMAVGAVGEFAPIVAMTLFLDGRRPGEAMIYLTAFAAIAGAGIFLAVRGRHTTLNRLADATMETSGQFAVRLVMALLMAMVAATAVLGVDMLLGAFAAGVIMRILFHSGNPERTERVTAKLEAVGFGFLIPVFFIDTGIGYDLKALTSDWGTLALVPLFLVLFLLTRGLPSFLTAPRGSTGRERRAVALYASTALPLIVAITSIGVDRGTMRSSDAAAMVGAGMLSVLLYPFLALRTSGAVRTPQGREEAAESW</sequence>
<evidence type="ECO:0000256" key="8">
    <source>
        <dbReference type="ARBA" id="ARBA00023136"/>
    </source>
</evidence>
<accession>A0ABP5GSE0</accession>
<comment type="similarity">
    <text evidence="2">Belongs to the monovalent cation:proton antiporter 2 (CPA2) transporter (TC 2.A.37) family.</text>
</comment>
<feature type="transmembrane region" description="Helical" evidence="9">
    <location>
        <begin position="216"/>
        <end position="235"/>
    </location>
</feature>
<feature type="transmembrane region" description="Helical" evidence="9">
    <location>
        <begin position="75"/>
        <end position="95"/>
    </location>
</feature>
<dbReference type="PANTHER" id="PTHR43562">
    <property type="entry name" value="NAPA-TYPE SODIUM/HYDROGEN ANTIPORTER"/>
    <property type="match status" value="1"/>
</dbReference>
<feature type="transmembrane region" description="Helical" evidence="9">
    <location>
        <begin position="188"/>
        <end position="210"/>
    </location>
</feature>
<evidence type="ECO:0000256" key="9">
    <source>
        <dbReference type="SAM" id="Phobius"/>
    </source>
</evidence>
<evidence type="ECO:0000256" key="1">
    <source>
        <dbReference type="ARBA" id="ARBA00004141"/>
    </source>
</evidence>
<keyword evidence="12" id="KW-1185">Reference proteome</keyword>
<gene>
    <name evidence="11" type="ORF">GCM10009839_75250</name>
</gene>
<evidence type="ECO:0000259" key="10">
    <source>
        <dbReference type="Pfam" id="PF00999"/>
    </source>
</evidence>
<keyword evidence="8 9" id="KW-0472">Membrane</keyword>
<keyword evidence="5 9" id="KW-0812">Transmembrane</keyword>
<keyword evidence="3" id="KW-0813">Transport</keyword>
<evidence type="ECO:0000256" key="4">
    <source>
        <dbReference type="ARBA" id="ARBA00022449"/>
    </source>
</evidence>
<evidence type="ECO:0000256" key="5">
    <source>
        <dbReference type="ARBA" id="ARBA00022692"/>
    </source>
</evidence>
<proteinExistence type="inferred from homology"/>
<reference evidence="12" key="1">
    <citation type="journal article" date="2019" name="Int. J. Syst. Evol. Microbiol.">
        <title>The Global Catalogue of Microorganisms (GCM) 10K type strain sequencing project: providing services to taxonomists for standard genome sequencing and annotation.</title>
        <authorList>
            <consortium name="The Broad Institute Genomics Platform"/>
            <consortium name="The Broad Institute Genome Sequencing Center for Infectious Disease"/>
            <person name="Wu L."/>
            <person name="Ma J."/>
        </authorList>
    </citation>
    <scope>NUCLEOTIDE SEQUENCE [LARGE SCALE GENOMIC DNA]</scope>
    <source>
        <strain evidence="12">JCM 16014</strain>
    </source>
</reference>
<feature type="transmembrane region" description="Helical" evidence="9">
    <location>
        <begin position="101"/>
        <end position="120"/>
    </location>
</feature>
<evidence type="ECO:0000256" key="6">
    <source>
        <dbReference type="ARBA" id="ARBA00022989"/>
    </source>
</evidence>
<keyword evidence="4" id="KW-0050">Antiport</keyword>
<dbReference type="Proteomes" id="UP001500751">
    <property type="component" value="Unassembled WGS sequence"/>
</dbReference>
<name>A0ABP5GSE0_9ACTN</name>
<dbReference type="Gene3D" id="1.20.1530.20">
    <property type="match status" value="1"/>
</dbReference>
<evidence type="ECO:0000313" key="12">
    <source>
        <dbReference type="Proteomes" id="UP001500751"/>
    </source>
</evidence>
<feature type="transmembrane region" description="Helical" evidence="9">
    <location>
        <begin position="341"/>
        <end position="363"/>
    </location>
</feature>